<evidence type="ECO:0000256" key="4">
    <source>
        <dbReference type="ARBA" id="ARBA00023295"/>
    </source>
</evidence>
<dbReference type="InterPro" id="IPR013320">
    <property type="entry name" value="ConA-like_dom_sf"/>
</dbReference>
<organism evidence="10 11">
    <name type="scientific">Nocardioides eburneiflavus</name>
    <dbReference type="NCBI Taxonomy" id="2518372"/>
    <lineage>
        <taxon>Bacteria</taxon>
        <taxon>Bacillati</taxon>
        <taxon>Actinomycetota</taxon>
        <taxon>Actinomycetes</taxon>
        <taxon>Propionibacteriales</taxon>
        <taxon>Nocardioidaceae</taxon>
        <taxon>Nocardioides</taxon>
    </lineage>
</organism>
<name>A0A4Z1CI86_9ACTN</name>
<dbReference type="Gene3D" id="2.115.10.20">
    <property type="entry name" value="Glycosyl hydrolase domain, family 43"/>
    <property type="match status" value="2"/>
</dbReference>
<dbReference type="PANTHER" id="PTHR43301">
    <property type="entry name" value="ARABINAN ENDO-1,5-ALPHA-L-ARABINOSIDASE"/>
    <property type="match status" value="1"/>
</dbReference>
<dbReference type="NCBIfam" id="NF047446">
    <property type="entry name" value="barrel_OmpL47"/>
    <property type="match status" value="1"/>
</dbReference>
<dbReference type="GO" id="GO:0005975">
    <property type="term" value="P:carbohydrate metabolic process"/>
    <property type="evidence" value="ECO:0007669"/>
    <property type="project" value="InterPro"/>
</dbReference>
<dbReference type="InterPro" id="IPR023296">
    <property type="entry name" value="Glyco_hydro_beta-prop_sf"/>
</dbReference>
<dbReference type="PANTHER" id="PTHR43301:SF3">
    <property type="entry name" value="ARABINAN ENDO-1,5-ALPHA-L-ARABINOSIDASE A-RELATED"/>
    <property type="match status" value="1"/>
</dbReference>
<dbReference type="CDD" id="cd08983">
    <property type="entry name" value="GH43_Bt3655-like"/>
    <property type="match status" value="1"/>
</dbReference>
<feature type="site" description="Important for catalytic activity, responsible for pKa modulation of the active site Glu and correct orientation of both the proton donor and substrate" evidence="6">
    <location>
        <position position="1194"/>
    </location>
</feature>
<evidence type="ECO:0000256" key="6">
    <source>
        <dbReference type="PIRSR" id="PIRSR606710-2"/>
    </source>
</evidence>
<keyword evidence="8" id="KW-0732">Signal</keyword>
<keyword evidence="4" id="KW-0326">Glycosidase</keyword>
<feature type="domain" description="Atrophied bacterial Ig" evidence="9">
    <location>
        <begin position="265"/>
        <end position="346"/>
    </location>
</feature>
<dbReference type="Gene3D" id="2.60.120.200">
    <property type="match status" value="2"/>
</dbReference>
<dbReference type="Pfam" id="PF13385">
    <property type="entry name" value="Laminin_G_3"/>
    <property type="match status" value="2"/>
</dbReference>
<evidence type="ECO:0000313" key="11">
    <source>
        <dbReference type="Proteomes" id="UP000297496"/>
    </source>
</evidence>
<evidence type="ECO:0000259" key="9">
    <source>
        <dbReference type="Pfam" id="PF20578"/>
    </source>
</evidence>
<comment type="pathway">
    <text evidence="1">Glycan metabolism; L-arabinan degradation.</text>
</comment>
<dbReference type="InterPro" id="IPR058094">
    <property type="entry name" value="Ig-like_OmpL47-like"/>
</dbReference>
<evidence type="ECO:0000256" key="7">
    <source>
        <dbReference type="SAM" id="MobiDB-lite"/>
    </source>
</evidence>
<feature type="active site" description="Proton donor" evidence="5">
    <location>
        <position position="1243"/>
    </location>
</feature>
<dbReference type="InterPro" id="IPR046780">
    <property type="entry name" value="aBig_2"/>
</dbReference>
<dbReference type="CDD" id="cd18828">
    <property type="entry name" value="GH43_BT3675-like"/>
    <property type="match status" value="1"/>
</dbReference>
<dbReference type="SUPFAM" id="SSF75005">
    <property type="entry name" value="Arabinanase/levansucrase/invertase"/>
    <property type="match status" value="2"/>
</dbReference>
<keyword evidence="3" id="KW-0378">Hydrolase</keyword>
<proteinExistence type="inferred from homology"/>
<feature type="signal peptide" evidence="8">
    <location>
        <begin position="1"/>
        <end position="39"/>
    </location>
</feature>
<dbReference type="Gene3D" id="2.60.40.2340">
    <property type="match status" value="1"/>
</dbReference>
<dbReference type="EMBL" id="SRRO01000001">
    <property type="protein sequence ID" value="TGN62843.1"/>
    <property type="molecule type" value="Genomic_DNA"/>
</dbReference>
<comment type="similarity">
    <text evidence="2">Belongs to the glycosyl hydrolase 43 family.</text>
</comment>
<feature type="domain" description="Atrophied bacterial Ig" evidence="9">
    <location>
        <begin position="356"/>
        <end position="436"/>
    </location>
</feature>
<dbReference type="Gene3D" id="2.60.40.2700">
    <property type="match status" value="1"/>
</dbReference>
<comment type="caution">
    <text evidence="10">The sequence shown here is derived from an EMBL/GenBank/DDBJ whole genome shotgun (WGS) entry which is preliminary data.</text>
</comment>
<dbReference type="RefSeq" id="WP_135837386.1">
    <property type="nucleotide sequence ID" value="NZ_SRRO01000001.1"/>
</dbReference>
<dbReference type="Pfam" id="PF20578">
    <property type="entry name" value="aBig_2"/>
    <property type="match status" value="2"/>
</dbReference>
<accession>A0A4Z1CI86</accession>
<evidence type="ECO:0000256" key="1">
    <source>
        <dbReference type="ARBA" id="ARBA00004834"/>
    </source>
</evidence>
<evidence type="ECO:0000256" key="2">
    <source>
        <dbReference type="ARBA" id="ARBA00009865"/>
    </source>
</evidence>
<evidence type="ECO:0000256" key="8">
    <source>
        <dbReference type="SAM" id="SignalP"/>
    </source>
</evidence>
<sequence>MTDVDQSRTPCPLVPSAVAVVLAVLAGLLLVLPSAPATAADPDDVTDGLLLRYDLTQESGTTVVDSSGNGRDGTLSGGGTWTGTNGLVLDGVDDHVKLPNDLMAGLSSITVSTDVYIEPSQAGNYFIWGLGNPATTAPSGSGYLMATGNTFRASITNQWWNNERNTAPSPGRALARGVWKTVTYTQTGTTGTLYEDGVQVGQNTAVSWLPSAIGNGTTTNNVLGESNYAVDNSLKGKVKNFRIYDRALTSEEVAAISLTDADRLASDTAALSLGDLSGVTDDLTLPAAGPYGSSIAWASSDPAVINGSGAVTRPGPGEDPVVVTLTATLTRGSETTTKSFDATVLPDEGDQAKADEAAAAIELVHPDDVRGHLTLPTEGEMGASISWASSAPAIVAPDGIVDRPAPGAGDANVTLTATVTVGAATATRDFPLTVREAPAPAPYAGYAFSYFTGNSIAGEKIYFAASRGNDALRWDELNNGEPVLESTYGELGLRDPFLIRSPEGDRFFLIATDLSIGRNGNWDRAQRQGSRYLEIWESTDLRNWSEQRHVLVSPPTAGNTWAPEAYWDEDLQQYVVFWASKLYAEDDPNHTGGTYNRMLYATTRDFVTFSEAKIWQDIGSSRIDSTVIKEDGTYYRFTKDEGAGTTGCSDIIQEKNDSLTEPDLVGSKAWAFQDGCIGRDAGTSAVEGPTVFKRNPGDTSGGQYYLFVDEYGGRGYIPLTTDDLDAPDWKVPADYKLPASPRHGTVLPVTQAELDALRADLPAPPPPVQSDEDGLVAHLPLTGDAEDVSGHGYDGTVTGDATFADGALTLGGSTGHVELPDNMMTGLDDITVSTEVWVDPAQSGNYFVWNLGNTGTDGVGKGYLFTTGNSTYRAAIASGNWTTEQGMSAGSALQRGAWKTLTYTLGDGVSTLYLDGRQVARNANVTHRPGDIGDGVTTANYIGRSAYAGDNRLRGKVRDFRIWSRALSGAEVAELAAGPTDVLGVELDSLKVPAIIDAAAGEITLPVQPGTNLTALAPAYAVAAGATVTPDGPADHSSPVSLTVTNGAESRVWTVTAVEMRSPVLPGLYADPNIAVFDGTYYIYATSDGYPGWGGKEFYVWSSTDLVDWTRSEEPILTLDGANGDVPWASGNAWAPTIIERDGRFYFYFSGHNTALNRKTIGVAVADSPTGPFTAQPQAMILNNEAVTSGQAIDPAAFRDPVSGKHYLYWGNGSPVMAELADDMVSLKPGTISAMSGLTGYREGSFMNYRDGTYHLTYAIDDTGSPNYRVGYATSTSPTGPWTYRGLILEKDESQGILGTGHSSIVQVPGTDEWYIAYHRFAVPTFDTPGGDGTHRETTIDRLTFGADGLIEKVVPTLASVDPLAYTDGPVTASVSDEGADGWHGADAALTLAGSAPTTQYRLGDGSWTAYDGPVQLPAGSYDVAWRARSANGVWSEVWTRSVKVDDTPPVASGSVSGERKLSLTATDDSSGVAVREYRLDGGVWAAWTSAVQLDGAAHAIDVRASDVAGNTSAVTSLSVAAAPTTPTDPSPVPAAPVSTAPPIVAGNPVVGRTLTAVAGGWDQGGLTYAYQWLRDGVPVAGATSASFPLGADDVRHRLSVQVTASRHGGAAGVARSAETRAVVKAPSRVKVSLDRTPSAGDRTKVVVRVPVVPASVEATGRVVVRVDGKVVRRVRLDDGKAVLRLAFTAGRHTLKVSYGGSDSVTAAARKATVRAGR</sequence>
<reference evidence="10 11" key="1">
    <citation type="submission" date="2019-04" db="EMBL/GenBank/DDBJ databases">
        <title>Three New Species of Nocardioides, Nocardioides euryhalodurans sp. nov., Nocardioides seonyuensis sp. nov. and Nocardioides eburneoflavus sp. nov. Isolated from Soil.</title>
        <authorList>
            <person name="Roh S.G."/>
            <person name="Lee C."/>
            <person name="Kim M.-K."/>
            <person name="Kim S.B."/>
        </authorList>
    </citation>
    <scope>NUCLEOTIDE SEQUENCE [LARGE SCALE GENOMIC DNA]</scope>
    <source>
        <strain evidence="10 11">MMS17-SY213</strain>
    </source>
</reference>
<dbReference type="SUPFAM" id="SSF49899">
    <property type="entry name" value="Concanavalin A-like lectins/glucanases"/>
    <property type="match status" value="2"/>
</dbReference>
<dbReference type="InterPro" id="IPR006710">
    <property type="entry name" value="Glyco_hydro_43"/>
</dbReference>
<gene>
    <name evidence="10" type="ORF">EXE59_01925</name>
</gene>
<dbReference type="Pfam" id="PF04616">
    <property type="entry name" value="Glyco_hydro_43"/>
    <property type="match status" value="2"/>
</dbReference>
<dbReference type="OrthoDB" id="9758923at2"/>
<dbReference type="InterPro" id="IPR050727">
    <property type="entry name" value="GH43_arabinanases"/>
</dbReference>
<protein>
    <submittedName>
        <fullName evidence="10">Beta-xylosidase</fullName>
    </submittedName>
</protein>
<evidence type="ECO:0000256" key="3">
    <source>
        <dbReference type="ARBA" id="ARBA00022801"/>
    </source>
</evidence>
<feature type="active site" description="Proton acceptor" evidence="5">
    <location>
        <position position="1071"/>
    </location>
</feature>
<dbReference type="Proteomes" id="UP000297496">
    <property type="component" value="Unassembled WGS sequence"/>
</dbReference>
<evidence type="ECO:0000256" key="5">
    <source>
        <dbReference type="PIRSR" id="PIRSR606710-1"/>
    </source>
</evidence>
<dbReference type="GO" id="GO:0004553">
    <property type="term" value="F:hydrolase activity, hydrolyzing O-glycosyl compounds"/>
    <property type="evidence" value="ECO:0007669"/>
    <property type="project" value="InterPro"/>
</dbReference>
<evidence type="ECO:0000313" key="10">
    <source>
        <dbReference type="EMBL" id="TGN62843.1"/>
    </source>
</evidence>
<keyword evidence="11" id="KW-1185">Reference proteome</keyword>
<feature type="chain" id="PRO_5021476021" evidence="8">
    <location>
        <begin position="40"/>
        <end position="1718"/>
    </location>
</feature>
<feature type="region of interest" description="Disordered" evidence="7">
    <location>
        <begin position="61"/>
        <end position="80"/>
    </location>
</feature>